<proteinExistence type="predicted"/>
<dbReference type="EMBL" id="MHOS01000042">
    <property type="protein sequence ID" value="OGZ67185.1"/>
    <property type="molecule type" value="Genomic_DNA"/>
</dbReference>
<accession>A0A1G2HXH1</accession>
<evidence type="ECO:0000313" key="1">
    <source>
        <dbReference type="EMBL" id="OGZ67185.1"/>
    </source>
</evidence>
<name>A0A1G2HXH1_9BACT</name>
<reference evidence="1 2" key="1">
    <citation type="journal article" date="2016" name="Nat. Commun.">
        <title>Thousands of microbial genomes shed light on interconnected biogeochemical processes in an aquifer system.</title>
        <authorList>
            <person name="Anantharaman K."/>
            <person name="Brown C.T."/>
            <person name="Hug L.A."/>
            <person name="Sharon I."/>
            <person name="Castelle C.J."/>
            <person name="Probst A.J."/>
            <person name="Thomas B.C."/>
            <person name="Singh A."/>
            <person name="Wilkins M.J."/>
            <person name="Karaoz U."/>
            <person name="Brodie E.L."/>
            <person name="Williams K.H."/>
            <person name="Hubbard S.S."/>
            <person name="Banfield J.F."/>
        </authorList>
    </citation>
    <scope>NUCLEOTIDE SEQUENCE [LARGE SCALE GENOMIC DNA]</scope>
</reference>
<dbReference type="STRING" id="1802206.A3D35_03630"/>
<gene>
    <name evidence="1" type="ORF">A3D35_03630</name>
</gene>
<comment type="caution">
    <text evidence="1">The sequence shown here is derived from an EMBL/GenBank/DDBJ whole genome shotgun (WGS) entry which is preliminary data.</text>
</comment>
<sequence>MEIKISPFFAKLILQLNPFNRLLVVCRGYSEDYENLTELVWEDDKNLEFYDIKTYPEFRLWVN</sequence>
<organism evidence="1 2">
    <name type="scientific">Candidatus Staskawiczbacteria bacterium RIFCSPHIGHO2_02_FULL_34_9</name>
    <dbReference type="NCBI Taxonomy" id="1802206"/>
    <lineage>
        <taxon>Bacteria</taxon>
        <taxon>Candidatus Staskawicziibacteriota</taxon>
    </lineage>
</organism>
<dbReference type="AlphaFoldDB" id="A0A1G2HXH1"/>
<protein>
    <submittedName>
        <fullName evidence="1">Uncharacterized protein</fullName>
    </submittedName>
</protein>
<evidence type="ECO:0000313" key="2">
    <source>
        <dbReference type="Proteomes" id="UP000176421"/>
    </source>
</evidence>
<dbReference type="Proteomes" id="UP000176421">
    <property type="component" value="Unassembled WGS sequence"/>
</dbReference>